<dbReference type="EMBL" id="JHEG02000058">
    <property type="protein sequence ID" value="KIE08976.1"/>
    <property type="molecule type" value="Genomic_DNA"/>
</dbReference>
<dbReference type="EMBL" id="JHEG04000001">
    <property type="protein sequence ID" value="KAF3885336.1"/>
    <property type="molecule type" value="Genomic_DNA"/>
</dbReference>
<dbReference type="STRING" id="1479485.DA73_0231370"/>
<accession>A0A0C1N8S1</accession>
<dbReference type="Proteomes" id="UP000029738">
    <property type="component" value="Unassembled WGS sequence"/>
</dbReference>
<sequence length="475" mass="52216">MTNSIEISAGYPSRSRKSGANQGRWQRYFLLGLATNLAFWVSAFLYLKVTPPTYTSSSALNLPGAWSNTNVNLPGIGQANYENVSPYAALATQDPREIYKFIAESEPVLQAAAARLNMSLEEFGEPRIKVIVNTSIMSIDFQGTSPQEAQNKSLAFYQAFQARLNDLRSQEVIQRDVGYQTTLTSSQKKLESAQKNLSDYKARSGLSSENQISDLTKNIEQLRRQRAEILAQQKQASTRLAQLSANLKLSASQASDAFVLQTDQIFQQNLKSYSDASAAVVVLESKFLPNHPTLITEKAKRDAAQEALLARGQSLLGRSVSLATLKQLNLSSNNSGNTAPRDILFQQLVTVQADQKGFTAQAQAIEQQIAQLEGRLKALTQQQVTLDSLKRNTQIAEAVFSSTLTKLDLGKSNTFGSYPLIQIVIQPTLPDTPSSPKEKLVLIGSAGGSFFVSLGLVLLWWRERKNSISDTTVNR</sequence>
<dbReference type="PANTHER" id="PTHR32309:SF13">
    <property type="entry name" value="FERRIC ENTEROBACTIN TRANSPORT PROTEIN FEPE"/>
    <property type="match status" value="1"/>
</dbReference>
<evidence type="ECO:0000256" key="1">
    <source>
        <dbReference type="SAM" id="Coils"/>
    </source>
</evidence>
<reference evidence="4" key="1">
    <citation type="journal article" date="2015" name="Genome Announc.">
        <title>Draft Genome Sequence of Tolypothrix boutellei Strain VB521301.</title>
        <authorList>
            <person name="Chandrababunaidu M.M."/>
            <person name="Singh D."/>
            <person name="Sen D."/>
            <person name="Bhan S."/>
            <person name="Das S."/>
            <person name="Gupta A."/>
            <person name="Adhikary S.P."/>
            <person name="Tripathy S."/>
        </authorList>
    </citation>
    <scope>NUCLEOTIDE SEQUENCE</scope>
    <source>
        <strain evidence="4">VB521301</strain>
    </source>
</reference>
<reference evidence="3" key="2">
    <citation type="submission" date="2019-11" db="EMBL/GenBank/DDBJ databases">
        <title>Improved Assembly of Tolypothrix boutellei genome.</title>
        <authorList>
            <person name="Sarangi A.N."/>
            <person name="Mukherjee M."/>
            <person name="Ghosh S."/>
            <person name="Singh D."/>
            <person name="Das A."/>
            <person name="Kant S."/>
            <person name="Prusty A."/>
            <person name="Tripathy S."/>
        </authorList>
    </citation>
    <scope>NUCLEOTIDE SEQUENCE</scope>
    <source>
        <strain evidence="3">VB521301</strain>
    </source>
</reference>
<dbReference type="GO" id="GO:0004713">
    <property type="term" value="F:protein tyrosine kinase activity"/>
    <property type="evidence" value="ECO:0007669"/>
    <property type="project" value="TreeGrafter"/>
</dbReference>
<dbReference type="OrthoDB" id="6148968at2"/>
<gene>
    <name evidence="4" type="ORF">DA73_0231370</name>
    <name evidence="3" type="ORF">DA73_0400007585</name>
</gene>
<keyword evidence="2" id="KW-0812">Transmembrane</keyword>
<dbReference type="InterPro" id="IPR050445">
    <property type="entry name" value="Bact_polysacc_biosynth/exp"/>
</dbReference>
<keyword evidence="2" id="KW-0472">Membrane</keyword>
<dbReference type="AlphaFoldDB" id="A0A0C1N8S1"/>
<feature type="transmembrane region" description="Helical" evidence="2">
    <location>
        <begin position="28"/>
        <end position="47"/>
    </location>
</feature>
<proteinExistence type="predicted"/>
<evidence type="ECO:0000313" key="5">
    <source>
        <dbReference type="Proteomes" id="UP000029738"/>
    </source>
</evidence>
<dbReference type="GO" id="GO:0005886">
    <property type="term" value="C:plasma membrane"/>
    <property type="evidence" value="ECO:0007669"/>
    <property type="project" value="TreeGrafter"/>
</dbReference>
<evidence type="ECO:0000313" key="4">
    <source>
        <dbReference type="EMBL" id="KIE08976.1"/>
    </source>
</evidence>
<evidence type="ECO:0000256" key="2">
    <source>
        <dbReference type="SAM" id="Phobius"/>
    </source>
</evidence>
<keyword evidence="5" id="KW-1185">Reference proteome</keyword>
<protein>
    <recommendedName>
        <fullName evidence="6">Chain-length determining protein</fullName>
    </recommendedName>
</protein>
<evidence type="ECO:0000313" key="3">
    <source>
        <dbReference type="EMBL" id="KAF3885336.1"/>
    </source>
</evidence>
<name>A0A0C1N8S1_9CYAN</name>
<dbReference type="RefSeq" id="WP_038087423.1">
    <property type="nucleotide sequence ID" value="NZ_JHEG04000001.1"/>
</dbReference>
<evidence type="ECO:0008006" key="6">
    <source>
        <dbReference type="Google" id="ProtNLM"/>
    </source>
</evidence>
<comment type="caution">
    <text evidence="4">The sequence shown here is derived from an EMBL/GenBank/DDBJ whole genome shotgun (WGS) entry which is preliminary data.</text>
</comment>
<feature type="coiled-coil region" evidence="1">
    <location>
        <begin position="355"/>
        <end position="382"/>
    </location>
</feature>
<organism evidence="4">
    <name type="scientific">Tolypothrix bouteillei VB521301</name>
    <dbReference type="NCBI Taxonomy" id="1479485"/>
    <lineage>
        <taxon>Bacteria</taxon>
        <taxon>Bacillati</taxon>
        <taxon>Cyanobacteriota</taxon>
        <taxon>Cyanophyceae</taxon>
        <taxon>Nostocales</taxon>
        <taxon>Tolypothrichaceae</taxon>
        <taxon>Tolypothrix</taxon>
    </lineage>
</organism>
<keyword evidence="2" id="KW-1133">Transmembrane helix</keyword>
<keyword evidence="1" id="KW-0175">Coiled coil</keyword>
<feature type="transmembrane region" description="Helical" evidence="2">
    <location>
        <begin position="440"/>
        <end position="461"/>
    </location>
</feature>
<feature type="coiled-coil region" evidence="1">
    <location>
        <begin position="183"/>
        <end position="239"/>
    </location>
</feature>
<dbReference type="PANTHER" id="PTHR32309">
    <property type="entry name" value="TYROSINE-PROTEIN KINASE"/>
    <property type="match status" value="1"/>
</dbReference>